<sequence length="144" mass="16880">MKSKFKLFWVGLSLAIIVFPAVLAVGIFIKPYNRHLNGDLPKEFYLVWMIIAFVFMLYLALTRINILHVDPKVIKTTNLISRKKQEIYFSSLDGYKSKMEWSHSGSHELITLKKDNKSVLKISSFYYSNFNEIKKILEDELKEI</sequence>
<feature type="transmembrane region" description="Helical" evidence="1">
    <location>
        <begin position="44"/>
        <end position="61"/>
    </location>
</feature>
<name>A0A2W1N8P1_9FLAO</name>
<keyword evidence="1" id="KW-0812">Transmembrane</keyword>
<dbReference type="EMBL" id="QKSB01000027">
    <property type="protein sequence ID" value="PZE15615.1"/>
    <property type="molecule type" value="Genomic_DNA"/>
</dbReference>
<dbReference type="OrthoDB" id="1359943at2"/>
<protein>
    <submittedName>
        <fullName evidence="2">Uncharacterized protein</fullName>
    </submittedName>
</protein>
<accession>A0A2W1N8P1</accession>
<organism evidence="2 3">
    <name type="scientific">Putridiphycobacter roseus</name>
    <dbReference type="NCBI Taxonomy" id="2219161"/>
    <lineage>
        <taxon>Bacteria</taxon>
        <taxon>Pseudomonadati</taxon>
        <taxon>Bacteroidota</taxon>
        <taxon>Flavobacteriia</taxon>
        <taxon>Flavobacteriales</taxon>
        <taxon>Crocinitomicaceae</taxon>
        <taxon>Putridiphycobacter</taxon>
    </lineage>
</organism>
<keyword evidence="1" id="KW-1133">Transmembrane helix</keyword>
<proteinExistence type="predicted"/>
<evidence type="ECO:0000256" key="1">
    <source>
        <dbReference type="SAM" id="Phobius"/>
    </source>
</evidence>
<keyword evidence="3" id="KW-1185">Reference proteome</keyword>
<keyword evidence="1" id="KW-0472">Membrane</keyword>
<reference evidence="2 3" key="1">
    <citation type="submission" date="2018-06" db="EMBL/GenBank/DDBJ databases">
        <title>The draft genome sequence of Crocinitomix sp. SM1701.</title>
        <authorList>
            <person name="Zhang X."/>
        </authorList>
    </citation>
    <scope>NUCLEOTIDE SEQUENCE [LARGE SCALE GENOMIC DNA]</scope>
    <source>
        <strain evidence="2 3">SM1701</strain>
    </source>
</reference>
<evidence type="ECO:0000313" key="3">
    <source>
        <dbReference type="Proteomes" id="UP000249248"/>
    </source>
</evidence>
<dbReference type="Proteomes" id="UP000249248">
    <property type="component" value="Unassembled WGS sequence"/>
</dbReference>
<dbReference type="AlphaFoldDB" id="A0A2W1N8P1"/>
<evidence type="ECO:0000313" key="2">
    <source>
        <dbReference type="EMBL" id="PZE15615.1"/>
    </source>
</evidence>
<comment type="caution">
    <text evidence="2">The sequence shown here is derived from an EMBL/GenBank/DDBJ whole genome shotgun (WGS) entry which is preliminary data.</text>
</comment>
<gene>
    <name evidence="2" type="ORF">DNU06_17130</name>
</gene>
<dbReference type="RefSeq" id="WP_111064734.1">
    <property type="nucleotide sequence ID" value="NZ_JBHUCU010000031.1"/>
</dbReference>
<feature type="transmembrane region" description="Helical" evidence="1">
    <location>
        <begin position="7"/>
        <end position="29"/>
    </location>
</feature>